<organism evidence="6 7">
    <name type="scientific">Collybia nuda</name>
    <dbReference type="NCBI Taxonomy" id="64659"/>
    <lineage>
        <taxon>Eukaryota</taxon>
        <taxon>Fungi</taxon>
        <taxon>Dikarya</taxon>
        <taxon>Basidiomycota</taxon>
        <taxon>Agaricomycotina</taxon>
        <taxon>Agaricomycetes</taxon>
        <taxon>Agaricomycetidae</taxon>
        <taxon>Agaricales</taxon>
        <taxon>Tricholomatineae</taxon>
        <taxon>Clitocybaceae</taxon>
        <taxon>Collybia</taxon>
    </lineage>
</organism>
<dbReference type="GO" id="GO:0008270">
    <property type="term" value="F:zinc ion binding"/>
    <property type="evidence" value="ECO:0007669"/>
    <property type="project" value="UniProtKB-KW"/>
</dbReference>
<dbReference type="EMBL" id="MU150271">
    <property type="protein sequence ID" value="KAF9462523.1"/>
    <property type="molecule type" value="Genomic_DNA"/>
</dbReference>
<dbReference type="AlphaFoldDB" id="A0A9P5Y595"/>
<dbReference type="Proteomes" id="UP000807353">
    <property type="component" value="Unassembled WGS sequence"/>
</dbReference>
<dbReference type="Pfam" id="PF01753">
    <property type="entry name" value="zf-MYND"/>
    <property type="match status" value="1"/>
</dbReference>
<keyword evidence="3" id="KW-0862">Zinc</keyword>
<evidence type="ECO:0000256" key="1">
    <source>
        <dbReference type="ARBA" id="ARBA00022723"/>
    </source>
</evidence>
<accession>A0A9P5Y595</accession>
<keyword evidence="1" id="KW-0479">Metal-binding</keyword>
<comment type="caution">
    <text evidence="6">The sequence shown here is derived from an EMBL/GenBank/DDBJ whole genome shotgun (WGS) entry which is preliminary data.</text>
</comment>
<feature type="domain" description="MYND-type" evidence="5">
    <location>
        <begin position="140"/>
        <end position="175"/>
    </location>
</feature>
<sequence length="190" mass="22045">MAHGSDEKYALNLDDIIAFPDAAHMPVLPPEPGESWILLMEIMEDLSFMGRPVFSVKDITQTSFVVAMYTSNPFHDARNFRIGHTLCITSLRPHHFLDGHTGFRIEDPNTIEILPVSLVRLREINVALRKRSDDGYIQKCIKCNNATEMRCGVCRSLYCTKECQRMDWREHKRQCPVLKTLHRWNRTDWG</sequence>
<dbReference type="InterPro" id="IPR002893">
    <property type="entry name" value="Znf_MYND"/>
</dbReference>
<evidence type="ECO:0000313" key="6">
    <source>
        <dbReference type="EMBL" id="KAF9462523.1"/>
    </source>
</evidence>
<dbReference type="OrthoDB" id="265717at2759"/>
<keyword evidence="7" id="KW-1185">Reference proteome</keyword>
<keyword evidence="2 4" id="KW-0863">Zinc-finger</keyword>
<proteinExistence type="predicted"/>
<evidence type="ECO:0000256" key="3">
    <source>
        <dbReference type="ARBA" id="ARBA00022833"/>
    </source>
</evidence>
<gene>
    <name evidence="6" type="ORF">BDZ94DRAFT_1165664</name>
</gene>
<reference evidence="6" key="1">
    <citation type="submission" date="2020-11" db="EMBL/GenBank/DDBJ databases">
        <authorList>
            <consortium name="DOE Joint Genome Institute"/>
            <person name="Ahrendt S."/>
            <person name="Riley R."/>
            <person name="Andreopoulos W."/>
            <person name="Labutti K."/>
            <person name="Pangilinan J."/>
            <person name="Ruiz-Duenas F.J."/>
            <person name="Barrasa J.M."/>
            <person name="Sanchez-Garcia M."/>
            <person name="Camarero S."/>
            <person name="Miyauchi S."/>
            <person name="Serrano A."/>
            <person name="Linde D."/>
            <person name="Babiker R."/>
            <person name="Drula E."/>
            <person name="Ayuso-Fernandez I."/>
            <person name="Pacheco R."/>
            <person name="Padilla G."/>
            <person name="Ferreira P."/>
            <person name="Barriuso J."/>
            <person name="Kellner H."/>
            <person name="Castanera R."/>
            <person name="Alfaro M."/>
            <person name="Ramirez L."/>
            <person name="Pisabarro A.G."/>
            <person name="Kuo A."/>
            <person name="Tritt A."/>
            <person name="Lipzen A."/>
            <person name="He G."/>
            <person name="Yan M."/>
            <person name="Ng V."/>
            <person name="Cullen D."/>
            <person name="Martin F."/>
            <person name="Rosso M.-N."/>
            <person name="Henrissat B."/>
            <person name="Hibbett D."/>
            <person name="Martinez A.T."/>
            <person name="Grigoriev I.V."/>
        </authorList>
    </citation>
    <scope>NUCLEOTIDE SEQUENCE</scope>
    <source>
        <strain evidence="6">CBS 247.69</strain>
    </source>
</reference>
<evidence type="ECO:0000256" key="4">
    <source>
        <dbReference type="PROSITE-ProRule" id="PRU00134"/>
    </source>
</evidence>
<dbReference type="SUPFAM" id="SSF144232">
    <property type="entry name" value="HIT/MYND zinc finger-like"/>
    <property type="match status" value="1"/>
</dbReference>
<dbReference type="Gene3D" id="6.10.140.2220">
    <property type="match status" value="1"/>
</dbReference>
<name>A0A9P5Y595_9AGAR</name>
<dbReference type="PROSITE" id="PS50865">
    <property type="entry name" value="ZF_MYND_2"/>
    <property type="match status" value="1"/>
</dbReference>
<evidence type="ECO:0000313" key="7">
    <source>
        <dbReference type="Proteomes" id="UP000807353"/>
    </source>
</evidence>
<protein>
    <recommendedName>
        <fullName evidence="5">MYND-type domain-containing protein</fullName>
    </recommendedName>
</protein>
<evidence type="ECO:0000259" key="5">
    <source>
        <dbReference type="PROSITE" id="PS50865"/>
    </source>
</evidence>
<evidence type="ECO:0000256" key="2">
    <source>
        <dbReference type="ARBA" id="ARBA00022771"/>
    </source>
</evidence>